<evidence type="ECO:0000313" key="2">
    <source>
        <dbReference type="Proteomes" id="UP000032141"/>
    </source>
</evidence>
<dbReference type="Proteomes" id="UP000032141">
    <property type="component" value="Chromosome C8"/>
</dbReference>
<dbReference type="HOGENOM" id="CLU_2443937_0_0_1"/>
<reference evidence="1" key="2">
    <citation type="submission" date="2015-03" db="UniProtKB">
        <authorList>
            <consortium name="EnsemblPlants"/>
        </authorList>
    </citation>
    <scope>IDENTIFICATION</scope>
</reference>
<dbReference type="Gramene" id="Bo8g033930.1">
    <property type="protein sequence ID" value="Bo8g033930.1"/>
    <property type="gene ID" value="Bo8g033930"/>
</dbReference>
<keyword evidence="2" id="KW-1185">Reference proteome</keyword>
<protein>
    <submittedName>
        <fullName evidence="1">Uncharacterized protein</fullName>
    </submittedName>
</protein>
<accession>A0A0D3DLF8</accession>
<dbReference type="EnsemblPlants" id="Bo8g033930.1">
    <property type="protein sequence ID" value="Bo8g033930.1"/>
    <property type="gene ID" value="Bo8g033930"/>
</dbReference>
<organism evidence="1 2">
    <name type="scientific">Brassica oleracea var. oleracea</name>
    <dbReference type="NCBI Taxonomy" id="109376"/>
    <lineage>
        <taxon>Eukaryota</taxon>
        <taxon>Viridiplantae</taxon>
        <taxon>Streptophyta</taxon>
        <taxon>Embryophyta</taxon>
        <taxon>Tracheophyta</taxon>
        <taxon>Spermatophyta</taxon>
        <taxon>Magnoliopsida</taxon>
        <taxon>eudicotyledons</taxon>
        <taxon>Gunneridae</taxon>
        <taxon>Pentapetalae</taxon>
        <taxon>rosids</taxon>
        <taxon>malvids</taxon>
        <taxon>Brassicales</taxon>
        <taxon>Brassicaceae</taxon>
        <taxon>Brassiceae</taxon>
        <taxon>Brassica</taxon>
    </lineage>
</organism>
<dbReference type="AlphaFoldDB" id="A0A0D3DLF8"/>
<proteinExistence type="predicted"/>
<name>A0A0D3DLF8_BRAOL</name>
<evidence type="ECO:0000313" key="1">
    <source>
        <dbReference type="EnsemblPlants" id="Bo8g033930.1"/>
    </source>
</evidence>
<reference evidence="1 2" key="1">
    <citation type="journal article" date="2014" name="Genome Biol.">
        <title>Transcriptome and methylome profiling reveals relics of genome dominance in the mesopolyploid Brassica oleracea.</title>
        <authorList>
            <person name="Parkin I.A."/>
            <person name="Koh C."/>
            <person name="Tang H."/>
            <person name="Robinson S.J."/>
            <person name="Kagale S."/>
            <person name="Clarke W.E."/>
            <person name="Town C.D."/>
            <person name="Nixon J."/>
            <person name="Krishnakumar V."/>
            <person name="Bidwell S.L."/>
            <person name="Denoeud F."/>
            <person name="Belcram H."/>
            <person name="Links M.G."/>
            <person name="Just J."/>
            <person name="Clarke C."/>
            <person name="Bender T."/>
            <person name="Huebert T."/>
            <person name="Mason A.S."/>
            <person name="Pires J.C."/>
            <person name="Barker G."/>
            <person name="Moore J."/>
            <person name="Walley P.G."/>
            <person name="Manoli S."/>
            <person name="Batley J."/>
            <person name="Edwards D."/>
            <person name="Nelson M.N."/>
            <person name="Wang X."/>
            <person name="Paterson A.H."/>
            <person name="King G."/>
            <person name="Bancroft I."/>
            <person name="Chalhoub B."/>
            <person name="Sharpe A.G."/>
        </authorList>
    </citation>
    <scope>NUCLEOTIDE SEQUENCE</scope>
    <source>
        <strain evidence="1 2">cv. TO1000</strain>
    </source>
</reference>
<sequence>MMRDELRTVVCYDLVWEPVSADYVLPDEILHLLVGDVGIGFGFDPLGEVVCENQDELLLARCRHWTDDVHSPSHEWVWSSQGMKELRWAV</sequence>